<evidence type="ECO:0000256" key="14">
    <source>
        <dbReference type="SAM" id="SignalP"/>
    </source>
</evidence>
<keyword evidence="3" id="KW-1003">Cell membrane</keyword>
<dbReference type="GO" id="GO:0005886">
    <property type="term" value="C:plasma membrane"/>
    <property type="evidence" value="ECO:0007669"/>
    <property type="project" value="UniProtKB-SubCell"/>
</dbReference>
<dbReference type="InterPro" id="IPR036909">
    <property type="entry name" value="Cyt_c-like_dom_sf"/>
</dbReference>
<evidence type="ECO:0000256" key="8">
    <source>
        <dbReference type="ARBA" id="ARBA00022737"/>
    </source>
</evidence>
<keyword evidence="4 12" id="KW-0349">Heme</keyword>
<dbReference type="Pfam" id="PF00034">
    <property type="entry name" value="Cytochrom_C"/>
    <property type="match status" value="3"/>
</dbReference>
<keyword evidence="7 14" id="KW-0732">Signal</keyword>
<dbReference type="SUPFAM" id="SSF46626">
    <property type="entry name" value="Cytochrome c"/>
    <property type="match status" value="3"/>
</dbReference>
<accession>A0A916W915</accession>
<dbReference type="InterPro" id="IPR014353">
    <property type="entry name" value="Membr-bd_ADH_cyt_c"/>
</dbReference>
<comment type="subcellular location">
    <subcellularLocation>
        <location evidence="1">Cell membrane</location>
    </subcellularLocation>
</comment>
<feature type="signal peptide" evidence="14">
    <location>
        <begin position="1"/>
        <end position="17"/>
    </location>
</feature>
<evidence type="ECO:0000256" key="4">
    <source>
        <dbReference type="ARBA" id="ARBA00022617"/>
    </source>
</evidence>
<feature type="domain" description="Cytochrome c" evidence="15">
    <location>
        <begin position="290"/>
        <end position="380"/>
    </location>
</feature>
<keyword evidence="10 13" id="KW-0408">Iron</keyword>
<feature type="chain" id="PRO_5037747683" evidence="14">
    <location>
        <begin position="18"/>
        <end position="401"/>
    </location>
</feature>
<proteinExistence type="predicted"/>
<dbReference type="GO" id="GO:0005506">
    <property type="term" value="F:iron ion binding"/>
    <property type="evidence" value="ECO:0007669"/>
    <property type="project" value="InterPro"/>
</dbReference>
<keyword evidence="6 13" id="KW-0479">Metal-binding</keyword>
<dbReference type="InterPro" id="IPR008168">
    <property type="entry name" value="Cyt_C_IC"/>
</dbReference>
<dbReference type="EMBL" id="BMIF01000014">
    <property type="protein sequence ID" value="GGA78201.1"/>
    <property type="molecule type" value="Genomic_DNA"/>
</dbReference>
<feature type="binding site" description="axial binding residue" evidence="13">
    <location>
        <position position="188"/>
    </location>
    <ligand>
        <name>heme c</name>
        <dbReference type="ChEBI" id="CHEBI:61717"/>
        <label>2</label>
    </ligand>
    <ligandPart>
        <name>Fe</name>
        <dbReference type="ChEBI" id="CHEBI:18248"/>
    </ligandPart>
</feature>
<evidence type="ECO:0000313" key="17">
    <source>
        <dbReference type="Proteomes" id="UP000636264"/>
    </source>
</evidence>
<dbReference type="InterPro" id="IPR051459">
    <property type="entry name" value="Cytochrome_c-type_DH"/>
</dbReference>
<evidence type="ECO:0000256" key="2">
    <source>
        <dbReference type="ARBA" id="ARBA00022448"/>
    </source>
</evidence>
<feature type="binding site" description="axial binding residue" evidence="13">
    <location>
        <position position="42"/>
    </location>
    <ligand>
        <name>heme c</name>
        <dbReference type="ChEBI" id="CHEBI:61717"/>
        <label>1</label>
    </ligand>
    <ligandPart>
        <name>Fe</name>
        <dbReference type="ChEBI" id="CHEBI:18248"/>
    </ligandPart>
</feature>
<keyword evidence="5" id="KW-0679">Respiratory chain</keyword>
<dbReference type="InterPro" id="IPR009056">
    <property type="entry name" value="Cyt_c-like_dom"/>
</dbReference>
<feature type="binding site" description="covalent" evidence="12">
    <location>
        <position position="41"/>
    </location>
    <ligand>
        <name>heme c</name>
        <dbReference type="ChEBI" id="CHEBI:61717"/>
        <label>1</label>
    </ligand>
</feature>
<feature type="binding site" description="covalent" evidence="12">
    <location>
        <position position="306"/>
    </location>
    <ligand>
        <name>heme c</name>
        <dbReference type="ChEBI" id="CHEBI:61717"/>
        <label>3</label>
    </ligand>
</feature>
<dbReference type="RefSeq" id="WP_188722440.1">
    <property type="nucleotide sequence ID" value="NZ_BMIF01000014.1"/>
</dbReference>
<dbReference type="AlphaFoldDB" id="A0A916W915"/>
<dbReference type="PIRSF" id="PIRSF000018">
    <property type="entry name" value="Mb_ADH_cyt_c"/>
    <property type="match status" value="1"/>
</dbReference>
<protein>
    <submittedName>
        <fullName evidence="16">Alcohol dehydrogenase</fullName>
    </submittedName>
</protein>
<dbReference type="Gene3D" id="1.10.760.10">
    <property type="entry name" value="Cytochrome c-like domain"/>
    <property type="match status" value="3"/>
</dbReference>
<dbReference type="PROSITE" id="PS51007">
    <property type="entry name" value="CYTC"/>
    <property type="match status" value="3"/>
</dbReference>
<evidence type="ECO:0000313" key="16">
    <source>
        <dbReference type="EMBL" id="GGA78201.1"/>
    </source>
</evidence>
<comment type="cofactor">
    <cofactor evidence="12">
        <name>heme c</name>
        <dbReference type="ChEBI" id="CHEBI:61717"/>
    </cofactor>
    <text evidence="12">Binds 3 heme c groups covalently per subunit.</text>
</comment>
<evidence type="ECO:0000256" key="11">
    <source>
        <dbReference type="ARBA" id="ARBA00023136"/>
    </source>
</evidence>
<feature type="binding site" description="covalent" evidence="12">
    <location>
        <position position="38"/>
    </location>
    <ligand>
        <name>heme c</name>
        <dbReference type="ChEBI" id="CHEBI:61717"/>
        <label>1</label>
    </ligand>
</feature>
<name>A0A916W915_9HYPH</name>
<reference evidence="16" key="2">
    <citation type="submission" date="2020-09" db="EMBL/GenBank/DDBJ databases">
        <authorList>
            <person name="Sun Q."/>
            <person name="Zhou Y."/>
        </authorList>
    </citation>
    <scope>NUCLEOTIDE SEQUENCE</scope>
    <source>
        <strain evidence="16">CGMCC 1.15320</strain>
    </source>
</reference>
<feature type="binding site" description="covalent" evidence="12">
    <location>
        <position position="303"/>
    </location>
    <ligand>
        <name>heme c</name>
        <dbReference type="ChEBI" id="CHEBI:61717"/>
        <label>3</label>
    </ligand>
</feature>
<feature type="binding site" description="axial binding residue" evidence="13">
    <location>
        <position position="307"/>
    </location>
    <ligand>
        <name>heme c</name>
        <dbReference type="ChEBI" id="CHEBI:61717"/>
        <label>3</label>
    </ligand>
    <ligandPart>
        <name>Fe</name>
        <dbReference type="ChEBI" id="CHEBI:18248"/>
    </ligandPart>
</feature>
<keyword evidence="11" id="KW-0472">Membrane</keyword>
<reference evidence="16" key="1">
    <citation type="journal article" date="2014" name="Int. J. Syst. Evol. Microbiol.">
        <title>Complete genome sequence of Corynebacterium casei LMG S-19264T (=DSM 44701T), isolated from a smear-ripened cheese.</title>
        <authorList>
            <consortium name="US DOE Joint Genome Institute (JGI-PGF)"/>
            <person name="Walter F."/>
            <person name="Albersmeier A."/>
            <person name="Kalinowski J."/>
            <person name="Ruckert C."/>
        </authorList>
    </citation>
    <scope>NUCLEOTIDE SEQUENCE</scope>
    <source>
        <strain evidence="16">CGMCC 1.15320</strain>
    </source>
</reference>
<feature type="domain" description="Cytochrome c" evidence="15">
    <location>
        <begin position="24"/>
        <end position="127"/>
    </location>
</feature>
<dbReference type="PANTHER" id="PTHR35008:SF8">
    <property type="entry name" value="ALCOHOL DEHYDROGENASE CYTOCHROME C SUBUNIT"/>
    <property type="match status" value="1"/>
</dbReference>
<dbReference type="PRINTS" id="PR00605">
    <property type="entry name" value="CYTCHROMECIC"/>
</dbReference>
<keyword evidence="17" id="KW-1185">Reference proteome</keyword>
<evidence type="ECO:0000256" key="9">
    <source>
        <dbReference type="ARBA" id="ARBA00022982"/>
    </source>
</evidence>
<dbReference type="GO" id="GO:0020037">
    <property type="term" value="F:heme binding"/>
    <property type="evidence" value="ECO:0007669"/>
    <property type="project" value="InterPro"/>
</dbReference>
<keyword evidence="9" id="KW-0249">Electron transport</keyword>
<evidence type="ECO:0000256" key="1">
    <source>
        <dbReference type="ARBA" id="ARBA00004236"/>
    </source>
</evidence>
<gene>
    <name evidence="16" type="ORF">GCM10011385_35400</name>
</gene>
<feature type="domain" description="Cytochrome c" evidence="15">
    <location>
        <begin position="169"/>
        <end position="277"/>
    </location>
</feature>
<organism evidence="16 17">
    <name type="scientific">Nitratireductor aestuarii</name>
    <dbReference type="NCBI Taxonomy" id="1735103"/>
    <lineage>
        <taxon>Bacteria</taxon>
        <taxon>Pseudomonadati</taxon>
        <taxon>Pseudomonadota</taxon>
        <taxon>Alphaproteobacteria</taxon>
        <taxon>Hyphomicrobiales</taxon>
        <taxon>Phyllobacteriaceae</taxon>
        <taxon>Nitratireductor</taxon>
    </lineage>
</organism>
<feature type="binding site" description="covalent" evidence="12">
    <location>
        <position position="187"/>
    </location>
    <ligand>
        <name>heme c</name>
        <dbReference type="ChEBI" id="CHEBI:61717"/>
        <label>2</label>
    </ligand>
</feature>
<evidence type="ECO:0000256" key="5">
    <source>
        <dbReference type="ARBA" id="ARBA00022660"/>
    </source>
</evidence>
<feature type="binding site" description="covalent" evidence="12">
    <location>
        <position position="184"/>
    </location>
    <ligand>
        <name>heme c</name>
        <dbReference type="ChEBI" id="CHEBI:61717"/>
        <label>2</label>
    </ligand>
</feature>
<evidence type="ECO:0000256" key="13">
    <source>
        <dbReference type="PIRSR" id="PIRSR000018-51"/>
    </source>
</evidence>
<dbReference type="PANTHER" id="PTHR35008">
    <property type="entry name" value="BLL4482 PROTEIN-RELATED"/>
    <property type="match status" value="1"/>
</dbReference>
<evidence type="ECO:0000256" key="10">
    <source>
        <dbReference type="ARBA" id="ARBA00023004"/>
    </source>
</evidence>
<evidence type="ECO:0000259" key="15">
    <source>
        <dbReference type="PROSITE" id="PS51007"/>
    </source>
</evidence>
<dbReference type="GO" id="GO:0016614">
    <property type="term" value="F:oxidoreductase activity, acting on CH-OH group of donors"/>
    <property type="evidence" value="ECO:0007669"/>
    <property type="project" value="InterPro"/>
</dbReference>
<keyword evidence="8" id="KW-0677">Repeat</keyword>
<keyword evidence="2" id="KW-0813">Transport</keyword>
<evidence type="ECO:0000256" key="7">
    <source>
        <dbReference type="ARBA" id="ARBA00022729"/>
    </source>
</evidence>
<dbReference type="Proteomes" id="UP000636264">
    <property type="component" value="Unassembled WGS sequence"/>
</dbReference>
<evidence type="ECO:0000256" key="3">
    <source>
        <dbReference type="ARBA" id="ARBA00022475"/>
    </source>
</evidence>
<sequence>MTAFAMLLLGSAPAPLAAQESSFSQVERGRYAVATGNCQGCHTIPGEVPFSGGRGLETPFGTIYAPNITFDEDTGLGLWSKDEFYRAMHEGIARDGSRLYPAFPYPHFTKMPRDEVDAVYDYLASLPRVRKEKPENDLPVPLNWRFALRFWNWMFFEPGEFQPDPTRSAEWNRGAYLVEGPAHCAGCHTEKNLAGADKEAQHLKGGNLENWAAPSIRGGTHGGLEKWSEDEIVEYLRGGRNAHTAAFSTMAEVIELSTQHFTEADLKAIAVYLKDLESDEREEPEEADASVLAAGEAIYLDNCNACHVSDGSGVPRFFAPLAGSGKVNDPDPTTVVRVILQGARSVPTKVHPSPLSMPAYDWKLTDEQIAAVATYVRASWGNRGSPVTADEVGELREALKE</sequence>
<evidence type="ECO:0000256" key="6">
    <source>
        <dbReference type="ARBA" id="ARBA00022723"/>
    </source>
</evidence>
<comment type="caution">
    <text evidence="16">The sequence shown here is derived from an EMBL/GenBank/DDBJ whole genome shotgun (WGS) entry which is preliminary data.</text>
</comment>
<dbReference type="GO" id="GO:0009055">
    <property type="term" value="F:electron transfer activity"/>
    <property type="evidence" value="ECO:0007669"/>
    <property type="project" value="InterPro"/>
</dbReference>
<evidence type="ECO:0000256" key="12">
    <source>
        <dbReference type="PIRSR" id="PIRSR000018-50"/>
    </source>
</evidence>